<protein>
    <submittedName>
        <fullName evidence="5">AraC family transcriptional regulator</fullName>
    </submittedName>
</protein>
<dbReference type="GO" id="GO:0043565">
    <property type="term" value="F:sequence-specific DNA binding"/>
    <property type="evidence" value="ECO:0007669"/>
    <property type="project" value="InterPro"/>
</dbReference>
<dbReference type="SMART" id="SM00342">
    <property type="entry name" value="HTH_ARAC"/>
    <property type="match status" value="1"/>
</dbReference>
<name>A0A1I5S1T9_9PSEU</name>
<evidence type="ECO:0000256" key="2">
    <source>
        <dbReference type="ARBA" id="ARBA00023125"/>
    </source>
</evidence>
<evidence type="ECO:0000313" key="5">
    <source>
        <dbReference type="EMBL" id="SFP64705.1"/>
    </source>
</evidence>
<dbReference type="PANTHER" id="PTHR46796">
    <property type="entry name" value="HTH-TYPE TRANSCRIPTIONAL ACTIVATOR RHAS-RELATED"/>
    <property type="match status" value="1"/>
</dbReference>
<accession>A0A1I5S1T9</accession>
<dbReference type="AlphaFoldDB" id="A0A1I5S1T9"/>
<sequence length="296" mass="32539">MVFDSTRLDLQPYAGFAMERYVRRTYCSWADAGWESLLVQRFEHVPVAEEMALPAAADLHLVLPVGRTAAMETRRGGRWGRTPWRPGRVELMLPDQPAVRRYRATGVLDSVQVHIPRDTVDATAAQLGGAAVDFDAMAASLTAGDPLVEEIIRAVGGAGGDGDLYAESAAAFLTMQLLTRHTQRSAEAVPRRENARVRTVVAAMRERLAEPVALADLAGEVHLSVYHLVRVFKEATGETPYRYLTRLRIDEAKRLLRGTELTIAQIAVRCGFATPAALSTAFLRHTGTRPSAYRDS</sequence>
<dbReference type="Proteomes" id="UP000199137">
    <property type="component" value="Unassembled WGS sequence"/>
</dbReference>
<organism evidence="5 6">
    <name type="scientific">Amycolatopsis rubida</name>
    <dbReference type="NCBI Taxonomy" id="112413"/>
    <lineage>
        <taxon>Bacteria</taxon>
        <taxon>Bacillati</taxon>
        <taxon>Actinomycetota</taxon>
        <taxon>Actinomycetes</taxon>
        <taxon>Pseudonocardiales</taxon>
        <taxon>Pseudonocardiaceae</taxon>
        <taxon>Amycolatopsis</taxon>
    </lineage>
</organism>
<dbReference type="PROSITE" id="PS01124">
    <property type="entry name" value="HTH_ARAC_FAMILY_2"/>
    <property type="match status" value="1"/>
</dbReference>
<dbReference type="InterPro" id="IPR050204">
    <property type="entry name" value="AraC_XylS_family_regulators"/>
</dbReference>
<dbReference type="RefSeq" id="WP_093574782.1">
    <property type="nucleotide sequence ID" value="NZ_FOWC01000006.1"/>
</dbReference>
<gene>
    <name evidence="5" type="ORF">SAMN05421854_106154</name>
</gene>
<feature type="domain" description="HTH araC/xylS-type" evidence="4">
    <location>
        <begin position="198"/>
        <end position="296"/>
    </location>
</feature>
<evidence type="ECO:0000313" key="6">
    <source>
        <dbReference type="Proteomes" id="UP000199137"/>
    </source>
</evidence>
<dbReference type="Pfam" id="PF12833">
    <property type="entry name" value="HTH_18"/>
    <property type="match status" value="1"/>
</dbReference>
<dbReference type="STRING" id="112413.SAMN05421854_106154"/>
<dbReference type="InterPro" id="IPR009057">
    <property type="entry name" value="Homeodomain-like_sf"/>
</dbReference>
<proteinExistence type="predicted"/>
<dbReference type="OrthoDB" id="2060755at2"/>
<keyword evidence="2" id="KW-0238">DNA-binding</keyword>
<dbReference type="Gene3D" id="1.10.10.60">
    <property type="entry name" value="Homeodomain-like"/>
    <property type="match status" value="2"/>
</dbReference>
<dbReference type="GO" id="GO:0003700">
    <property type="term" value="F:DNA-binding transcription factor activity"/>
    <property type="evidence" value="ECO:0007669"/>
    <property type="project" value="InterPro"/>
</dbReference>
<keyword evidence="3" id="KW-0804">Transcription</keyword>
<reference evidence="5 6" key="1">
    <citation type="submission" date="2016-10" db="EMBL/GenBank/DDBJ databases">
        <authorList>
            <person name="de Groot N.N."/>
        </authorList>
    </citation>
    <scope>NUCLEOTIDE SEQUENCE [LARGE SCALE GENOMIC DNA]</scope>
    <source>
        <strain evidence="5 6">DSM 44637</strain>
    </source>
</reference>
<dbReference type="EMBL" id="FOWC01000006">
    <property type="protein sequence ID" value="SFP64705.1"/>
    <property type="molecule type" value="Genomic_DNA"/>
</dbReference>
<evidence type="ECO:0000256" key="3">
    <source>
        <dbReference type="ARBA" id="ARBA00023163"/>
    </source>
</evidence>
<evidence type="ECO:0000259" key="4">
    <source>
        <dbReference type="PROSITE" id="PS01124"/>
    </source>
</evidence>
<dbReference type="SUPFAM" id="SSF46689">
    <property type="entry name" value="Homeodomain-like"/>
    <property type="match status" value="2"/>
</dbReference>
<keyword evidence="1" id="KW-0805">Transcription regulation</keyword>
<evidence type="ECO:0000256" key="1">
    <source>
        <dbReference type="ARBA" id="ARBA00023015"/>
    </source>
</evidence>
<dbReference type="InterPro" id="IPR018060">
    <property type="entry name" value="HTH_AraC"/>
</dbReference>